<dbReference type="Proteomes" id="UP000237105">
    <property type="component" value="Unassembled WGS sequence"/>
</dbReference>
<accession>A0A2P5AXF6</accession>
<reference evidence="2" key="1">
    <citation type="submission" date="2016-06" db="EMBL/GenBank/DDBJ databases">
        <title>Parallel loss of symbiosis genes in relatives of nitrogen-fixing non-legume Parasponia.</title>
        <authorList>
            <person name="Van Velzen R."/>
            <person name="Holmer R."/>
            <person name="Bu F."/>
            <person name="Rutten L."/>
            <person name="Van Zeijl A."/>
            <person name="Liu W."/>
            <person name="Santuari L."/>
            <person name="Cao Q."/>
            <person name="Sharma T."/>
            <person name="Shen D."/>
            <person name="Roswanjaya Y."/>
            <person name="Wardhani T."/>
            <person name="Kalhor M.S."/>
            <person name="Jansen J."/>
            <person name="Van den Hoogen J."/>
            <person name="Gungor B."/>
            <person name="Hartog M."/>
            <person name="Hontelez J."/>
            <person name="Verver J."/>
            <person name="Yang W.-C."/>
            <person name="Schijlen E."/>
            <person name="Repin R."/>
            <person name="Schilthuizen M."/>
            <person name="Schranz E."/>
            <person name="Heidstra R."/>
            <person name="Miyata K."/>
            <person name="Fedorova E."/>
            <person name="Kohlen W."/>
            <person name="Bisseling T."/>
            <person name="Smit S."/>
            <person name="Geurts R."/>
        </authorList>
    </citation>
    <scope>NUCLEOTIDE SEQUENCE [LARGE SCALE GENOMIC DNA]</scope>
    <source>
        <strain evidence="2">cv. WU1-14</strain>
    </source>
</reference>
<dbReference type="EMBL" id="JXTB01000420">
    <property type="protein sequence ID" value="PON41217.1"/>
    <property type="molecule type" value="Genomic_DNA"/>
</dbReference>
<dbReference type="OrthoDB" id="10592126at2759"/>
<evidence type="ECO:0000313" key="2">
    <source>
        <dbReference type="Proteomes" id="UP000237105"/>
    </source>
</evidence>
<name>A0A2P5AXF6_PARAD</name>
<evidence type="ECO:0000313" key="1">
    <source>
        <dbReference type="EMBL" id="PON41217.1"/>
    </source>
</evidence>
<gene>
    <name evidence="1" type="ORF">PanWU01x14_291160</name>
</gene>
<sequence length="145" mass="16637">MFSVASSVKSLFHYLSSFILSLKKTAQQVHRESSINRGFWVVLELFHLVARAQATQAHDARILVLIIIFEPLCDSAKRGQEQAIKEKKKKKKKKREIVLEVGMEGFHILEIGFQIGRKRIMGYVSESEGPREETSAYCDYKSCFI</sequence>
<dbReference type="AlphaFoldDB" id="A0A2P5AXF6"/>
<comment type="caution">
    <text evidence="1">The sequence shown here is derived from an EMBL/GenBank/DDBJ whole genome shotgun (WGS) entry which is preliminary data.</text>
</comment>
<protein>
    <submittedName>
        <fullName evidence="1">Uncharacterized protein</fullName>
    </submittedName>
</protein>
<proteinExistence type="predicted"/>
<organism evidence="1 2">
    <name type="scientific">Parasponia andersonii</name>
    <name type="common">Sponia andersonii</name>
    <dbReference type="NCBI Taxonomy" id="3476"/>
    <lineage>
        <taxon>Eukaryota</taxon>
        <taxon>Viridiplantae</taxon>
        <taxon>Streptophyta</taxon>
        <taxon>Embryophyta</taxon>
        <taxon>Tracheophyta</taxon>
        <taxon>Spermatophyta</taxon>
        <taxon>Magnoliopsida</taxon>
        <taxon>eudicotyledons</taxon>
        <taxon>Gunneridae</taxon>
        <taxon>Pentapetalae</taxon>
        <taxon>rosids</taxon>
        <taxon>fabids</taxon>
        <taxon>Rosales</taxon>
        <taxon>Cannabaceae</taxon>
        <taxon>Parasponia</taxon>
    </lineage>
</organism>
<keyword evidence="2" id="KW-1185">Reference proteome</keyword>